<keyword evidence="3 6" id="KW-0812">Transmembrane</keyword>
<feature type="domain" description="DUF202" evidence="7">
    <location>
        <begin position="23"/>
        <end position="122"/>
    </location>
</feature>
<keyword evidence="5 6" id="KW-0472">Membrane</keyword>
<dbReference type="InterPro" id="IPR052053">
    <property type="entry name" value="IM_YidH-like"/>
</dbReference>
<dbReference type="GO" id="GO:0005886">
    <property type="term" value="C:plasma membrane"/>
    <property type="evidence" value="ECO:0007669"/>
    <property type="project" value="UniProtKB-SubCell"/>
</dbReference>
<evidence type="ECO:0000256" key="4">
    <source>
        <dbReference type="ARBA" id="ARBA00022989"/>
    </source>
</evidence>
<evidence type="ECO:0000313" key="10">
    <source>
        <dbReference type="Proteomes" id="UP000490939"/>
    </source>
</evidence>
<reference evidence="9 10" key="1">
    <citation type="submission" date="2019-07" db="EMBL/GenBank/DDBJ databases">
        <title>Venturia inaequalis Genome Resource.</title>
        <authorList>
            <person name="Lichtner F.J."/>
        </authorList>
    </citation>
    <scope>NUCLEOTIDE SEQUENCE [LARGE SCALE GENOMIC DNA]</scope>
    <source>
        <strain evidence="8">Bline_iso_100314</strain>
        <strain evidence="9 10">DMI_063113</strain>
    </source>
</reference>
<evidence type="ECO:0000313" key="8">
    <source>
        <dbReference type="EMBL" id="KAE9971468.1"/>
    </source>
</evidence>
<dbReference type="PANTHER" id="PTHR34187">
    <property type="entry name" value="FGR18P"/>
    <property type="match status" value="1"/>
</dbReference>
<dbReference type="PANTHER" id="PTHR34187:SF2">
    <property type="entry name" value="DUF202 DOMAIN-CONTAINING PROTEIN"/>
    <property type="match status" value="1"/>
</dbReference>
<dbReference type="AlphaFoldDB" id="A0A8H3V182"/>
<keyword evidence="4 6" id="KW-1133">Transmembrane helix</keyword>
<feature type="transmembrane region" description="Helical" evidence="6">
    <location>
        <begin position="133"/>
        <end position="154"/>
    </location>
</feature>
<dbReference type="Pfam" id="PF02656">
    <property type="entry name" value="DUF202"/>
    <property type="match status" value="1"/>
</dbReference>
<dbReference type="Proteomes" id="UP000433883">
    <property type="component" value="Unassembled WGS sequence"/>
</dbReference>
<evidence type="ECO:0000313" key="9">
    <source>
        <dbReference type="EMBL" id="KAE9980150.1"/>
    </source>
</evidence>
<sequence>MSSLLHRLRILPKAVPNSGSTLRDHHANERTFLAWTRTGIGFAAMALALGRLEYVDRVMASALSSSISTPPPLSLSSSPDHAQKSSDIVAEVEKGMTAPRICQAISMYAFTYGLFRYVSVQRQLVKGLYVPGVWGPVVLTVGSLGIFGMLSVHAEKPLPDLQRLRISWGGETSMGGGGIEKSKG</sequence>
<comment type="subcellular location">
    <subcellularLocation>
        <location evidence="1">Cell membrane</location>
        <topology evidence="1">Multi-pass membrane protein</topology>
    </subcellularLocation>
</comment>
<gene>
    <name evidence="8" type="ORF">BLS_004428</name>
    <name evidence="9" type="ORF">EG327_006676</name>
</gene>
<keyword evidence="10" id="KW-1185">Reference proteome</keyword>
<evidence type="ECO:0000256" key="2">
    <source>
        <dbReference type="ARBA" id="ARBA00022475"/>
    </source>
</evidence>
<dbReference type="EMBL" id="WNWR01000394">
    <property type="protein sequence ID" value="KAE9980150.1"/>
    <property type="molecule type" value="Genomic_DNA"/>
</dbReference>
<evidence type="ECO:0000259" key="7">
    <source>
        <dbReference type="Pfam" id="PF02656"/>
    </source>
</evidence>
<evidence type="ECO:0000256" key="6">
    <source>
        <dbReference type="SAM" id="Phobius"/>
    </source>
</evidence>
<evidence type="ECO:0000256" key="3">
    <source>
        <dbReference type="ARBA" id="ARBA00022692"/>
    </source>
</evidence>
<proteinExistence type="predicted"/>
<feature type="transmembrane region" description="Helical" evidence="6">
    <location>
        <begin position="32"/>
        <end position="50"/>
    </location>
</feature>
<evidence type="ECO:0000256" key="5">
    <source>
        <dbReference type="ARBA" id="ARBA00023136"/>
    </source>
</evidence>
<comment type="caution">
    <text evidence="9">The sequence shown here is derived from an EMBL/GenBank/DDBJ whole genome shotgun (WGS) entry which is preliminary data.</text>
</comment>
<dbReference type="Proteomes" id="UP000490939">
    <property type="component" value="Unassembled WGS sequence"/>
</dbReference>
<evidence type="ECO:0000256" key="1">
    <source>
        <dbReference type="ARBA" id="ARBA00004651"/>
    </source>
</evidence>
<accession>A0A8H3V182</accession>
<organism evidence="9 10">
    <name type="scientific">Venturia inaequalis</name>
    <name type="common">Apple scab fungus</name>
    <dbReference type="NCBI Taxonomy" id="5025"/>
    <lineage>
        <taxon>Eukaryota</taxon>
        <taxon>Fungi</taxon>
        <taxon>Dikarya</taxon>
        <taxon>Ascomycota</taxon>
        <taxon>Pezizomycotina</taxon>
        <taxon>Dothideomycetes</taxon>
        <taxon>Pleosporomycetidae</taxon>
        <taxon>Venturiales</taxon>
        <taxon>Venturiaceae</taxon>
        <taxon>Venturia</taxon>
    </lineage>
</organism>
<keyword evidence="2" id="KW-1003">Cell membrane</keyword>
<protein>
    <recommendedName>
        <fullName evidence="7">DUF202 domain-containing protein</fullName>
    </recommendedName>
</protein>
<dbReference type="InterPro" id="IPR003807">
    <property type="entry name" value="DUF202"/>
</dbReference>
<dbReference type="EMBL" id="WNWQ01000293">
    <property type="protein sequence ID" value="KAE9971468.1"/>
    <property type="molecule type" value="Genomic_DNA"/>
</dbReference>
<dbReference type="OrthoDB" id="199599at2759"/>
<name>A0A8H3V182_VENIN</name>